<dbReference type="GO" id="GO:0009228">
    <property type="term" value="P:thiamine biosynthetic process"/>
    <property type="evidence" value="ECO:0007669"/>
    <property type="project" value="UniProtKB-KW"/>
</dbReference>
<proteinExistence type="inferred from homology"/>
<dbReference type="AlphaFoldDB" id="A0A9D1Q2U7"/>
<comment type="function">
    <text evidence="11">Catalyzes the phosphorylation of the hydroxyl group of 4-methyl-5-beta-hydroxyethylthiazole (THZ).</text>
</comment>
<dbReference type="CDD" id="cd01170">
    <property type="entry name" value="THZ_kinase"/>
    <property type="match status" value="1"/>
</dbReference>
<protein>
    <recommendedName>
        <fullName evidence="11">Hydroxyethylthiazole kinase</fullName>
        <ecNumber evidence="11">2.7.1.50</ecNumber>
    </recommendedName>
    <alternativeName>
        <fullName evidence="11">4-methyl-5-beta-hydroxyethylthiazole kinase</fullName>
        <shortName evidence="11">TH kinase</shortName>
        <shortName evidence="11">Thz kinase</shortName>
    </alternativeName>
</protein>
<dbReference type="GO" id="GO:0000287">
    <property type="term" value="F:magnesium ion binding"/>
    <property type="evidence" value="ECO:0007669"/>
    <property type="project" value="UniProtKB-UniRule"/>
</dbReference>
<dbReference type="EMBL" id="DXHP01000004">
    <property type="protein sequence ID" value="HIW05740.1"/>
    <property type="molecule type" value="Genomic_DNA"/>
</dbReference>
<organism evidence="12 13">
    <name type="scientific">Candidatus Ignatzschineria merdigallinarum</name>
    <dbReference type="NCBI Taxonomy" id="2838621"/>
    <lineage>
        <taxon>Bacteria</taxon>
        <taxon>Pseudomonadati</taxon>
        <taxon>Pseudomonadota</taxon>
        <taxon>Gammaproteobacteria</taxon>
        <taxon>Cardiobacteriales</taxon>
        <taxon>Ignatzschineriaceae</taxon>
        <taxon>Ignatzschineria</taxon>
    </lineage>
</organism>
<dbReference type="SUPFAM" id="SSF53613">
    <property type="entry name" value="Ribokinase-like"/>
    <property type="match status" value="1"/>
</dbReference>
<evidence type="ECO:0000256" key="6">
    <source>
        <dbReference type="ARBA" id="ARBA00022741"/>
    </source>
</evidence>
<evidence type="ECO:0000256" key="10">
    <source>
        <dbReference type="ARBA" id="ARBA00022977"/>
    </source>
</evidence>
<keyword evidence="7 11" id="KW-0418">Kinase</keyword>
<dbReference type="PIRSF" id="PIRSF000513">
    <property type="entry name" value="Thz_kinase"/>
    <property type="match status" value="1"/>
</dbReference>
<feature type="binding site" evidence="11">
    <location>
        <position position="125"/>
    </location>
    <ligand>
        <name>ATP</name>
        <dbReference type="ChEBI" id="CHEBI:30616"/>
    </ligand>
</feature>
<evidence type="ECO:0000256" key="8">
    <source>
        <dbReference type="ARBA" id="ARBA00022840"/>
    </source>
</evidence>
<evidence type="ECO:0000313" key="12">
    <source>
        <dbReference type="EMBL" id="HIW05740.1"/>
    </source>
</evidence>
<feature type="binding site" evidence="11">
    <location>
        <position position="198"/>
    </location>
    <ligand>
        <name>substrate</name>
    </ligand>
</feature>
<evidence type="ECO:0000256" key="4">
    <source>
        <dbReference type="ARBA" id="ARBA00022679"/>
    </source>
</evidence>
<dbReference type="NCBIfam" id="NF006830">
    <property type="entry name" value="PRK09355.1"/>
    <property type="match status" value="1"/>
</dbReference>
<comment type="similarity">
    <text evidence="11">Belongs to the Thz kinase family.</text>
</comment>
<reference evidence="12" key="2">
    <citation type="submission" date="2021-04" db="EMBL/GenBank/DDBJ databases">
        <authorList>
            <person name="Gilroy R."/>
        </authorList>
    </citation>
    <scope>NUCLEOTIDE SEQUENCE</scope>
    <source>
        <strain evidence="12">CHK160-9182</strain>
    </source>
</reference>
<comment type="catalytic activity">
    <reaction evidence="1 11">
        <text>5-(2-hydroxyethyl)-4-methylthiazole + ATP = 4-methyl-5-(2-phosphooxyethyl)-thiazole + ADP + H(+)</text>
        <dbReference type="Rhea" id="RHEA:24212"/>
        <dbReference type="ChEBI" id="CHEBI:15378"/>
        <dbReference type="ChEBI" id="CHEBI:17957"/>
        <dbReference type="ChEBI" id="CHEBI:30616"/>
        <dbReference type="ChEBI" id="CHEBI:58296"/>
        <dbReference type="ChEBI" id="CHEBI:456216"/>
        <dbReference type="EC" id="2.7.1.50"/>
    </reaction>
</comment>
<evidence type="ECO:0000256" key="1">
    <source>
        <dbReference type="ARBA" id="ARBA00001771"/>
    </source>
</evidence>
<dbReference type="GO" id="GO:0004417">
    <property type="term" value="F:hydroxyethylthiazole kinase activity"/>
    <property type="evidence" value="ECO:0007669"/>
    <property type="project" value="UniProtKB-UniRule"/>
</dbReference>
<sequence length="274" mass="29157">MYIPFSAFNAIPYFMEYQDKSPLIHCMTNHVVQNFTANVLLATGGSPAMIPDIHECGEFTHIASGLLVNVGTLTERAANAMLHSAKVAHETGTPWVLDPVGIGPALYYRTGIVNELLKFKPSVIRGNPAEIMVLAGVSAKAKGVDSEEASTQAFEYAEQVARDFQTIVVMTGSEDIITDGDKSYIVSVGTEKLTRVTGTGCSLSALVAGMISATEDTLEAAATACYIVALSGQIAAEKTEGLGSFAVQYLDELSLMTSEKLLEIAKDEGAFDEC</sequence>
<evidence type="ECO:0000256" key="3">
    <source>
        <dbReference type="ARBA" id="ARBA00004868"/>
    </source>
</evidence>
<dbReference type="PRINTS" id="PR01099">
    <property type="entry name" value="HYETHTZKNASE"/>
</dbReference>
<dbReference type="InterPro" id="IPR000417">
    <property type="entry name" value="Hyethyz_kinase"/>
</dbReference>
<evidence type="ECO:0000313" key="13">
    <source>
        <dbReference type="Proteomes" id="UP000823934"/>
    </source>
</evidence>
<accession>A0A9D1Q2U7</accession>
<keyword evidence="4 11" id="KW-0808">Transferase</keyword>
<feature type="binding site" evidence="11">
    <location>
        <position position="171"/>
    </location>
    <ligand>
        <name>ATP</name>
        <dbReference type="ChEBI" id="CHEBI:30616"/>
    </ligand>
</feature>
<evidence type="ECO:0000256" key="7">
    <source>
        <dbReference type="ARBA" id="ARBA00022777"/>
    </source>
</evidence>
<dbReference type="Gene3D" id="3.40.1190.20">
    <property type="match status" value="1"/>
</dbReference>
<dbReference type="NCBIfam" id="TIGR00694">
    <property type="entry name" value="thiM"/>
    <property type="match status" value="1"/>
</dbReference>
<keyword evidence="10 11" id="KW-0784">Thiamine biosynthesis</keyword>
<gene>
    <name evidence="11 12" type="primary">thiM</name>
    <name evidence="12" type="ORF">H9889_00205</name>
</gene>
<evidence type="ECO:0000256" key="5">
    <source>
        <dbReference type="ARBA" id="ARBA00022723"/>
    </source>
</evidence>
<evidence type="ECO:0000256" key="2">
    <source>
        <dbReference type="ARBA" id="ARBA00001946"/>
    </source>
</evidence>
<evidence type="ECO:0000256" key="9">
    <source>
        <dbReference type="ARBA" id="ARBA00022842"/>
    </source>
</evidence>
<keyword evidence="5 11" id="KW-0479">Metal-binding</keyword>
<dbReference type="Proteomes" id="UP000823934">
    <property type="component" value="Unassembled WGS sequence"/>
</dbReference>
<name>A0A9D1Q2U7_9GAMM</name>
<comment type="pathway">
    <text evidence="3 11">Cofactor biosynthesis; thiamine diphosphate biosynthesis; 4-methyl-5-(2-phosphoethyl)-thiazole from 5-(2-hydroxyethyl)-4-methylthiazole: step 1/1.</text>
</comment>
<reference evidence="12" key="1">
    <citation type="journal article" date="2021" name="PeerJ">
        <title>Extensive microbial diversity within the chicken gut microbiome revealed by metagenomics and culture.</title>
        <authorList>
            <person name="Gilroy R."/>
            <person name="Ravi A."/>
            <person name="Getino M."/>
            <person name="Pursley I."/>
            <person name="Horton D.L."/>
            <person name="Alikhan N.F."/>
            <person name="Baker D."/>
            <person name="Gharbi K."/>
            <person name="Hall N."/>
            <person name="Watson M."/>
            <person name="Adriaenssens E.M."/>
            <person name="Foster-Nyarko E."/>
            <person name="Jarju S."/>
            <person name="Secka A."/>
            <person name="Antonio M."/>
            <person name="Oren A."/>
            <person name="Chaudhuri R.R."/>
            <person name="La Ragione R."/>
            <person name="Hildebrand F."/>
            <person name="Pallen M.J."/>
        </authorList>
    </citation>
    <scope>NUCLEOTIDE SEQUENCE</scope>
    <source>
        <strain evidence="12">CHK160-9182</strain>
    </source>
</reference>
<keyword evidence="6 11" id="KW-0547">Nucleotide-binding</keyword>
<comment type="caution">
    <text evidence="12">The sequence shown here is derived from an EMBL/GenBank/DDBJ whole genome shotgun (WGS) entry which is preliminary data.</text>
</comment>
<dbReference type="HAMAP" id="MF_00228">
    <property type="entry name" value="Thz_kinase"/>
    <property type="match status" value="1"/>
</dbReference>
<dbReference type="InterPro" id="IPR029056">
    <property type="entry name" value="Ribokinase-like"/>
</dbReference>
<dbReference type="Pfam" id="PF02110">
    <property type="entry name" value="HK"/>
    <property type="match status" value="1"/>
</dbReference>
<keyword evidence="9 11" id="KW-0460">Magnesium</keyword>
<comment type="cofactor">
    <cofactor evidence="2 11">
        <name>Mg(2+)</name>
        <dbReference type="ChEBI" id="CHEBI:18420"/>
    </cofactor>
</comment>
<dbReference type="EC" id="2.7.1.50" evidence="11"/>
<dbReference type="GO" id="GO:0005524">
    <property type="term" value="F:ATP binding"/>
    <property type="evidence" value="ECO:0007669"/>
    <property type="project" value="UniProtKB-UniRule"/>
</dbReference>
<dbReference type="GO" id="GO:0009229">
    <property type="term" value="P:thiamine diphosphate biosynthetic process"/>
    <property type="evidence" value="ECO:0007669"/>
    <property type="project" value="UniProtKB-UniRule"/>
</dbReference>
<keyword evidence="8 11" id="KW-0067">ATP-binding</keyword>
<feature type="binding site" evidence="11">
    <location>
        <position position="49"/>
    </location>
    <ligand>
        <name>substrate</name>
    </ligand>
</feature>
<evidence type="ECO:0000256" key="11">
    <source>
        <dbReference type="HAMAP-Rule" id="MF_00228"/>
    </source>
</evidence>